<dbReference type="SUPFAM" id="SSF50630">
    <property type="entry name" value="Acid proteases"/>
    <property type="match status" value="1"/>
</dbReference>
<evidence type="ECO:0008006" key="3">
    <source>
        <dbReference type="Google" id="ProtNLM"/>
    </source>
</evidence>
<name>W9R428_9ROSA</name>
<evidence type="ECO:0000313" key="1">
    <source>
        <dbReference type="EMBL" id="EXB67552.1"/>
    </source>
</evidence>
<proteinExistence type="predicted"/>
<protein>
    <recommendedName>
        <fullName evidence="3">Retropepsins domain-containing protein</fullName>
    </recommendedName>
</protein>
<dbReference type="EMBL" id="KE344565">
    <property type="protein sequence ID" value="EXB67552.1"/>
    <property type="molecule type" value="Genomic_DNA"/>
</dbReference>
<dbReference type="Proteomes" id="UP000030645">
    <property type="component" value="Unassembled WGS sequence"/>
</dbReference>
<sequence>MEVANPDHKRPMYLEVQINDVHVRRVLVDIGSSVDVIPLATLTAAGIPCKRITKVEGQIVGFRNSTEMSIGYIQLDLKAEPICSQTRFYVLDVDVSYHILLGRPWLNKHKLICSTYHQCIKGRLGTKVICILANQTPFDQTETHYADTEFYDDFANRWENDVSKPTNTSMAHWEEIRELSDSDLRNVLEKKRNKKEANTQCIKVTLPDGRTAYRL</sequence>
<accession>W9R428</accession>
<dbReference type="Gene3D" id="2.40.70.10">
    <property type="entry name" value="Acid Proteases"/>
    <property type="match status" value="1"/>
</dbReference>
<dbReference type="CDD" id="cd00303">
    <property type="entry name" value="retropepsin_like"/>
    <property type="match status" value="1"/>
</dbReference>
<dbReference type="AlphaFoldDB" id="W9R428"/>
<keyword evidence="2" id="KW-1185">Reference proteome</keyword>
<evidence type="ECO:0000313" key="2">
    <source>
        <dbReference type="Proteomes" id="UP000030645"/>
    </source>
</evidence>
<dbReference type="PANTHER" id="PTHR33240:SF15">
    <property type="entry name" value="GAG-PRO-LIKE PROTEIN"/>
    <property type="match status" value="1"/>
</dbReference>
<dbReference type="eggNOG" id="KOG0017">
    <property type="taxonomic scope" value="Eukaryota"/>
</dbReference>
<dbReference type="PANTHER" id="PTHR33240">
    <property type="entry name" value="OS08G0508500 PROTEIN"/>
    <property type="match status" value="1"/>
</dbReference>
<dbReference type="InterPro" id="IPR021109">
    <property type="entry name" value="Peptidase_aspartic_dom_sf"/>
</dbReference>
<organism evidence="1 2">
    <name type="scientific">Morus notabilis</name>
    <dbReference type="NCBI Taxonomy" id="981085"/>
    <lineage>
        <taxon>Eukaryota</taxon>
        <taxon>Viridiplantae</taxon>
        <taxon>Streptophyta</taxon>
        <taxon>Embryophyta</taxon>
        <taxon>Tracheophyta</taxon>
        <taxon>Spermatophyta</taxon>
        <taxon>Magnoliopsida</taxon>
        <taxon>eudicotyledons</taxon>
        <taxon>Gunneridae</taxon>
        <taxon>Pentapetalae</taxon>
        <taxon>rosids</taxon>
        <taxon>fabids</taxon>
        <taxon>Rosales</taxon>
        <taxon>Moraceae</taxon>
        <taxon>Moreae</taxon>
        <taxon>Morus</taxon>
    </lineage>
</organism>
<gene>
    <name evidence="1" type="ORF">L484_006001</name>
</gene>
<reference evidence="2" key="1">
    <citation type="submission" date="2013-01" db="EMBL/GenBank/DDBJ databases">
        <title>Draft Genome Sequence of a Mulberry Tree, Morus notabilis C.K. Schneid.</title>
        <authorList>
            <person name="He N."/>
            <person name="Zhao S."/>
        </authorList>
    </citation>
    <scope>NUCLEOTIDE SEQUENCE</scope>
</reference>